<dbReference type="AlphaFoldDB" id="E9DJN5"/>
<evidence type="ECO:0000313" key="2">
    <source>
        <dbReference type="Proteomes" id="UP000002497"/>
    </source>
</evidence>
<organism evidence="2">
    <name type="scientific">Coccidioides posadasii (strain RMSCC 757 / Silveira)</name>
    <name type="common">Valley fever fungus</name>
    <dbReference type="NCBI Taxonomy" id="443226"/>
    <lineage>
        <taxon>Eukaryota</taxon>
        <taxon>Fungi</taxon>
        <taxon>Dikarya</taxon>
        <taxon>Ascomycota</taxon>
        <taxon>Pezizomycotina</taxon>
        <taxon>Eurotiomycetes</taxon>
        <taxon>Eurotiomycetidae</taxon>
        <taxon>Onygenales</taxon>
        <taxon>Onygenaceae</taxon>
        <taxon>Coccidioides</taxon>
    </lineage>
</organism>
<keyword evidence="2" id="KW-1185">Reference proteome</keyword>
<reference evidence="2" key="1">
    <citation type="journal article" date="2010" name="Genome Res.">
        <title>Population genomic sequencing of Coccidioides fungi reveals recent hybridization and transposon control.</title>
        <authorList>
            <person name="Neafsey D.E."/>
            <person name="Barker B.M."/>
            <person name="Sharpton T.J."/>
            <person name="Stajich J.E."/>
            <person name="Park D.J."/>
            <person name="Whiston E."/>
            <person name="Hung C.-Y."/>
            <person name="McMahan C."/>
            <person name="White J."/>
            <person name="Sykes S."/>
            <person name="Heiman D."/>
            <person name="Young S."/>
            <person name="Zeng Q."/>
            <person name="Abouelleil A."/>
            <person name="Aftuck L."/>
            <person name="Bessette D."/>
            <person name="Brown A."/>
            <person name="FitzGerald M."/>
            <person name="Lui A."/>
            <person name="Macdonald J.P."/>
            <person name="Priest M."/>
            <person name="Orbach M.J."/>
            <person name="Galgiani J.N."/>
            <person name="Kirkland T.N."/>
            <person name="Cole G.T."/>
            <person name="Birren B.W."/>
            <person name="Henn M.R."/>
            <person name="Taylor J.W."/>
            <person name="Rounsley S.D."/>
        </authorList>
    </citation>
    <scope>NUCLEOTIDE SEQUENCE [LARGE SCALE GENOMIC DNA]</scope>
    <source>
        <strain evidence="2">RMSCC 757 / Silveira</strain>
    </source>
</reference>
<sequence length="126" mass="13681">MDLDEVVLYRPDEPKEITIHQELAAVITQAFSYMIKSGVGYRYVSTREAFIFLHVGEDLSTVFHYLAVPGDDVGESTGYAGQANHPNRLHLTAVGQVLALTGDAVSPKLTKESRGTAEVVGPHLQG</sequence>
<gene>
    <name evidence="1" type="ORF">CPSG_10044</name>
</gene>
<dbReference type="VEuPathDB" id="FungiDB:CPSG_10044"/>
<proteinExistence type="predicted"/>
<name>E9DJN5_COCPS</name>
<dbReference type="Proteomes" id="UP000002497">
    <property type="component" value="Unassembled WGS sequence"/>
</dbReference>
<reference evidence="2" key="2">
    <citation type="submission" date="2010-03" db="EMBL/GenBank/DDBJ databases">
        <title>The genome sequence of Coccidioides posadasii strain Silveira.</title>
        <authorList>
            <consortium name="The Broad Institute Genome Sequencing Center for Infectious Disease"/>
            <person name="Neafsey D."/>
            <person name="Orbach M."/>
            <person name="Henn M.R."/>
            <person name="Cole G.T."/>
            <person name="Galgiani J."/>
            <person name="Gardner M.J."/>
            <person name="Kirkland T.N."/>
            <person name="Taylor J.W."/>
            <person name="Young S.K."/>
            <person name="Zeng Q."/>
            <person name="Koehrsen M."/>
            <person name="Alvarado L."/>
            <person name="Berlin A."/>
            <person name="Borenstein D."/>
            <person name="Chapman S.B."/>
            <person name="Chen Z."/>
            <person name="Engels R."/>
            <person name="Freedman E."/>
            <person name="Gellesch M."/>
            <person name="Goldberg J."/>
            <person name="Griggs A."/>
            <person name="Gujja S."/>
            <person name="Heilman E."/>
            <person name="Heiman D."/>
            <person name="Howarth C."/>
            <person name="Jen D."/>
            <person name="Larson L."/>
            <person name="Mehta T."/>
            <person name="Neiman D."/>
            <person name="Park D."/>
            <person name="Pearson M."/>
            <person name="Richards J."/>
            <person name="Roberts A."/>
            <person name="Saif S."/>
            <person name="Shea T."/>
            <person name="Shenoy N."/>
            <person name="Sisk P."/>
            <person name="Stolte C."/>
            <person name="Sykes S."/>
            <person name="Walk T."/>
            <person name="White J."/>
            <person name="Yandava C."/>
            <person name="Haas B."/>
            <person name="Nusbaum C."/>
            <person name="Birren B."/>
        </authorList>
    </citation>
    <scope>NUCLEOTIDE SEQUENCE [LARGE SCALE GENOMIC DNA]</scope>
    <source>
        <strain evidence="2">RMSCC 757 / Silveira</strain>
    </source>
</reference>
<evidence type="ECO:0000313" key="1">
    <source>
        <dbReference type="EMBL" id="EFW13363.1"/>
    </source>
</evidence>
<dbReference type="HOGENOM" id="CLU_1981455_0_0_1"/>
<protein>
    <submittedName>
        <fullName evidence="1">Uncharacterized protein</fullName>
    </submittedName>
</protein>
<accession>E9DJN5</accession>
<dbReference type="STRING" id="443226.E9DJN5"/>
<dbReference type="EMBL" id="GL636520">
    <property type="protein sequence ID" value="EFW13363.1"/>
    <property type="molecule type" value="Genomic_DNA"/>
</dbReference>